<name>A0A5B2VL84_9BACT</name>
<keyword evidence="1 4" id="KW-0808">Transferase</keyword>
<accession>A0A5B2VL84</accession>
<evidence type="ECO:0000256" key="1">
    <source>
        <dbReference type="ARBA" id="ARBA00022679"/>
    </source>
</evidence>
<dbReference type="Pfam" id="PF00583">
    <property type="entry name" value="Acetyltransf_1"/>
    <property type="match status" value="1"/>
</dbReference>
<dbReference type="EMBL" id="VUOC01000004">
    <property type="protein sequence ID" value="KAA2239468.1"/>
    <property type="molecule type" value="Genomic_DNA"/>
</dbReference>
<reference evidence="4 5" key="1">
    <citation type="submission" date="2019-09" db="EMBL/GenBank/DDBJ databases">
        <title>Chitinophaga ginsengihumi sp. nov., isolated from soil of ginseng rhizosphere.</title>
        <authorList>
            <person name="Lee J."/>
        </authorList>
    </citation>
    <scope>NUCLEOTIDE SEQUENCE [LARGE SCALE GENOMIC DNA]</scope>
    <source>
        <strain evidence="4 5">BN140078</strain>
    </source>
</reference>
<keyword evidence="2" id="KW-0012">Acyltransferase</keyword>
<dbReference type="CDD" id="cd04301">
    <property type="entry name" value="NAT_SF"/>
    <property type="match status" value="1"/>
</dbReference>
<feature type="domain" description="N-acetyltransferase" evidence="3">
    <location>
        <begin position="1"/>
        <end position="146"/>
    </location>
</feature>
<proteinExistence type="predicted"/>
<dbReference type="PANTHER" id="PTHR43877">
    <property type="entry name" value="AMINOALKYLPHOSPHONATE N-ACETYLTRANSFERASE-RELATED-RELATED"/>
    <property type="match status" value="1"/>
</dbReference>
<sequence>MTVKQATLHDAAAIAVLFDAYRCYYEQAADLPAAEAFIAKRLRNEESVIYVAMEGEQFIGFVQLYPFFTSIGMKRAWVLNDLYVLADHRNKGVGRALVTAAEQLAKATASGWIMLQTHHHNTNAQALYEKLGFQKDLDYCYYYLSV</sequence>
<comment type="caution">
    <text evidence="4">The sequence shown here is derived from an EMBL/GenBank/DDBJ whole genome shotgun (WGS) entry which is preliminary data.</text>
</comment>
<reference evidence="4 5" key="2">
    <citation type="submission" date="2019-09" db="EMBL/GenBank/DDBJ databases">
        <authorList>
            <person name="Jin C."/>
        </authorList>
    </citation>
    <scope>NUCLEOTIDE SEQUENCE [LARGE SCALE GENOMIC DNA]</scope>
    <source>
        <strain evidence="4 5">BN140078</strain>
    </source>
</reference>
<dbReference type="PROSITE" id="PS51186">
    <property type="entry name" value="GNAT"/>
    <property type="match status" value="1"/>
</dbReference>
<keyword evidence="5" id="KW-1185">Reference proteome</keyword>
<dbReference type="AlphaFoldDB" id="A0A5B2VL84"/>
<protein>
    <submittedName>
        <fullName evidence="4">GNAT family N-acetyltransferase</fullName>
    </submittedName>
</protein>
<evidence type="ECO:0000256" key="2">
    <source>
        <dbReference type="ARBA" id="ARBA00023315"/>
    </source>
</evidence>
<evidence type="ECO:0000313" key="4">
    <source>
        <dbReference type="EMBL" id="KAA2239468.1"/>
    </source>
</evidence>
<gene>
    <name evidence="4" type="ORF">F0L74_25030</name>
</gene>
<evidence type="ECO:0000313" key="5">
    <source>
        <dbReference type="Proteomes" id="UP000324611"/>
    </source>
</evidence>
<organism evidence="4 5">
    <name type="scientific">Chitinophaga agrisoli</name>
    <dbReference type="NCBI Taxonomy" id="2607653"/>
    <lineage>
        <taxon>Bacteria</taxon>
        <taxon>Pseudomonadati</taxon>
        <taxon>Bacteroidota</taxon>
        <taxon>Chitinophagia</taxon>
        <taxon>Chitinophagales</taxon>
        <taxon>Chitinophagaceae</taxon>
        <taxon>Chitinophaga</taxon>
    </lineage>
</organism>
<dbReference type="Proteomes" id="UP000324611">
    <property type="component" value="Unassembled WGS sequence"/>
</dbReference>
<dbReference type="GO" id="GO:0016747">
    <property type="term" value="F:acyltransferase activity, transferring groups other than amino-acyl groups"/>
    <property type="evidence" value="ECO:0007669"/>
    <property type="project" value="InterPro"/>
</dbReference>
<evidence type="ECO:0000259" key="3">
    <source>
        <dbReference type="PROSITE" id="PS51186"/>
    </source>
</evidence>
<dbReference type="InterPro" id="IPR000182">
    <property type="entry name" value="GNAT_dom"/>
</dbReference>
<dbReference type="RefSeq" id="WP_149840646.1">
    <property type="nucleotide sequence ID" value="NZ_VUOC01000004.1"/>
</dbReference>
<dbReference type="InterPro" id="IPR016181">
    <property type="entry name" value="Acyl_CoA_acyltransferase"/>
</dbReference>
<dbReference type="InterPro" id="IPR050832">
    <property type="entry name" value="Bact_Acetyltransf"/>
</dbReference>
<dbReference type="Gene3D" id="3.40.630.30">
    <property type="match status" value="1"/>
</dbReference>
<dbReference type="PANTHER" id="PTHR43877:SF2">
    <property type="entry name" value="AMINOALKYLPHOSPHONATE N-ACETYLTRANSFERASE-RELATED"/>
    <property type="match status" value="1"/>
</dbReference>
<dbReference type="SUPFAM" id="SSF55729">
    <property type="entry name" value="Acyl-CoA N-acyltransferases (Nat)"/>
    <property type="match status" value="1"/>
</dbReference>